<evidence type="ECO:0000313" key="5">
    <source>
        <dbReference type="EMBL" id="KAI9564347.1"/>
    </source>
</evidence>
<sequence length="360" mass="40790">MWFPVASRAPPLRFGALRVKIAPSRFLHNMVSRAAMKGFGTDEQALIDILCQRSNDQRQSIMEHYGRIVARPLITDLKSELSGNFKNVIIGLMFPTNHYCAKQLHKAMKGIVRIKEDVLVEILCSRPYEEVEKIAAAYQSLYGTALIEDVKKGTSGTFRQLLIMTLQKMTDQSNGFGDCAYDPVKAKDRAKVLYKIGERKIETDVNVFLDIFGFAVQRRRQITIIFHEYEKISGKTIEHLMKSRVSGAVLNGLLTIVKTIRNRPAYFAERLNIAISGWGTDNETVIRIIISRCEIDLTNIMYEYERMYGKALFDAIKEDTSGYYRRSLLTLLGIEPLVRLNSSPCSSCTVSCGITPSKKH</sequence>
<dbReference type="FunFam" id="1.10.220.10:FF:000005">
    <property type="entry name" value="Annexin"/>
    <property type="match status" value="1"/>
</dbReference>
<dbReference type="InterPro" id="IPR018502">
    <property type="entry name" value="Annexin_repeat"/>
</dbReference>
<dbReference type="SUPFAM" id="SSF47874">
    <property type="entry name" value="Annexin"/>
    <property type="match status" value="1"/>
</dbReference>
<evidence type="ECO:0000313" key="6">
    <source>
        <dbReference type="Proteomes" id="UP000820818"/>
    </source>
</evidence>
<keyword evidence="3 4" id="KW-0041">Annexin</keyword>
<dbReference type="FunFam" id="1.10.220.10:FF:000001">
    <property type="entry name" value="Annexin"/>
    <property type="match status" value="1"/>
</dbReference>
<dbReference type="Gene3D" id="1.10.220.10">
    <property type="entry name" value="Annexin"/>
    <property type="match status" value="4"/>
</dbReference>
<dbReference type="SMART" id="SM00335">
    <property type="entry name" value="ANX"/>
    <property type="match status" value="4"/>
</dbReference>
<reference evidence="5 6" key="1">
    <citation type="submission" date="2022-05" db="EMBL/GenBank/DDBJ databases">
        <title>A multi-omics perspective on studying reproductive biology in Daphnia sinensis.</title>
        <authorList>
            <person name="Jia J."/>
        </authorList>
    </citation>
    <scope>NUCLEOTIDE SEQUENCE [LARGE SCALE GENOMIC DNA]</scope>
    <source>
        <strain evidence="5 6">WSL</strain>
    </source>
</reference>
<evidence type="ECO:0000256" key="4">
    <source>
        <dbReference type="RuleBase" id="RU003540"/>
    </source>
</evidence>
<keyword evidence="2 4" id="KW-0677">Repeat</keyword>
<dbReference type="PROSITE" id="PS00223">
    <property type="entry name" value="ANNEXIN_1"/>
    <property type="match status" value="1"/>
</dbReference>
<accession>A0AAD5PYM8</accession>
<evidence type="ECO:0000256" key="1">
    <source>
        <dbReference type="ARBA" id="ARBA00007831"/>
    </source>
</evidence>
<dbReference type="GO" id="GO:0005737">
    <property type="term" value="C:cytoplasm"/>
    <property type="evidence" value="ECO:0007669"/>
    <property type="project" value="TreeGrafter"/>
</dbReference>
<dbReference type="PANTHER" id="PTHR10502:SF177">
    <property type="entry name" value="ANNEXIN B10"/>
    <property type="match status" value="1"/>
</dbReference>
<dbReference type="GO" id="GO:0005544">
    <property type="term" value="F:calcium-dependent phospholipid binding"/>
    <property type="evidence" value="ECO:0007669"/>
    <property type="project" value="UniProtKB-KW"/>
</dbReference>
<organism evidence="5 6">
    <name type="scientific">Daphnia sinensis</name>
    <dbReference type="NCBI Taxonomy" id="1820382"/>
    <lineage>
        <taxon>Eukaryota</taxon>
        <taxon>Metazoa</taxon>
        <taxon>Ecdysozoa</taxon>
        <taxon>Arthropoda</taxon>
        <taxon>Crustacea</taxon>
        <taxon>Branchiopoda</taxon>
        <taxon>Diplostraca</taxon>
        <taxon>Cladocera</taxon>
        <taxon>Anomopoda</taxon>
        <taxon>Daphniidae</taxon>
        <taxon>Daphnia</taxon>
        <taxon>Daphnia similis group</taxon>
    </lineage>
</organism>
<name>A0AAD5PYM8_9CRUS</name>
<dbReference type="GO" id="GO:0005509">
    <property type="term" value="F:calcium ion binding"/>
    <property type="evidence" value="ECO:0007669"/>
    <property type="project" value="InterPro"/>
</dbReference>
<dbReference type="InterPro" id="IPR018252">
    <property type="entry name" value="Annexin_repeat_CS"/>
</dbReference>
<evidence type="ECO:0000256" key="2">
    <source>
        <dbReference type="ARBA" id="ARBA00022737"/>
    </source>
</evidence>
<dbReference type="PRINTS" id="PR00196">
    <property type="entry name" value="ANNEXIN"/>
</dbReference>
<dbReference type="Pfam" id="PF00191">
    <property type="entry name" value="Annexin"/>
    <property type="match status" value="4"/>
</dbReference>
<dbReference type="GO" id="GO:0005886">
    <property type="term" value="C:plasma membrane"/>
    <property type="evidence" value="ECO:0007669"/>
    <property type="project" value="TreeGrafter"/>
</dbReference>
<comment type="caution">
    <text evidence="5">The sequence shown here is derived from an EMBL/GenBank/DDBJ whole genome shotgun (WGS) entry which is preliminary data.</text>
</comment>
<comment type="similarity">
    <text evidence="1 4">Belongs to the annexin family.</text>
</comment>
<protein>
    <recommendedName>
        <fullName evidence="4">Annexin</fullName>
    </recommendedName>
</protein>
<keyword evidence="4" id="KW-0106">Calcium</keyword>
<dbReference type="GO" id="GO:0005634">
    <property type="term" value="C:nucleus"/>
    <property type="evidence" value="ECO:0007669"/>
    <property type="project" value="TreeGrafter"/>
</dbReference>
<dbReference type="InterPro" id="IPR001464">
    <property type="entry name" value="Annexin"/>
</dbReference>
<dbReference type="PANTHER" id="PTHR10502">
    <property type="entry name" value="ANNEXIN"/>
    <property type="match status" value="1"/>
</dbReference>
<dbReference type="PROSITE" id="PS51897">
    <property type="entry name" value="ANNEXIN_2"/>
    <property type="match status" value="4"/>
</dbReference>
<dbReference type="InterPro" id="IPR037104">
    <property type="entry name" value="Annexin_sf"/>
</dbReference>
<keyword evidence="4" id="KW-0111">Calcium/phospholipid-binding</keyword>
<dbReference type="EMBL" id="WJBH02000001">
    <property type="protein sequence ID" value="KAI9564347.1"/>
    <property type="molecule type" value="Genomic_DNA"/>
</dbReference>
<dbReference type="GO" id="GO:0001786">
    <property type="term" value="F:phosphatidylserine binding"/>
    <property type="evidence" value="ECO:0007669"/>
    <property type="project" value="TreeGrafter"/>
</dbReference>
<comment type="domain">
    <text evidence="4">A pair of annexin repeats may form one binding site for calcium and phospholipid.</text>
</comment>
<dbReference type="Proteomes" id="UP000820818">
    <property type="component" value="Linkage Group LG1"/>
</dbReference>
<gene>
    <name evidence="5" type="ORF">GHT06_008085</name>
</gene>
<proteinExistence type="inferred from homology"/>
<keyword evidence="6" id="KW-1185">Reference proteome</keyword>
<evidence type="ECO:0000256" key="3">
    <source>
        <dbReference type="ARBA" id="ARBA00023216"/>
    </source>
</evidence>
<dbReference type="GO" id="GO:0012506">
    <property type="term" value="C:vesicle membrane"/>
    <property type="evidence" value="ECO:0007669"/>
    <property type="project" value="TreeGrafter"/>
</dbReference>
<dbReference type="AlphaFoldDB" id="A0AAD5PYM8"/>